<feature type="transmembrane region" description="Helical" evidence="1">
    <location>
        <begin position="56"/>
        <end position="75"/>
    </location>
</feature>
<dbReference type="AlphaFoldDB" id="A0A9X0WAT4"/>
<dbReference type="EMBL" id="NRRY01000035">
    <property type="protein sequence ID" value="MBK1620232.1"/>
    <property type="molecule type" value="Genomic_DNA"/>
</dbReference>
<sequence>MDWTYPQPRAGLAGALDRFIGPGATRAERLLQILVPSVAAIAAPLYAATMGQSWSWVHYLLCMVLAFDLVGGVVTNATSSAKRWYHRNGQGFAQHVGFTAAHLLHLLLVAWLYLDNDWTWAAIAGGYLLAAAALILMVPVYLQRPTTLILYLGGLVVGLWLLPTPPGLDWFLPVFYLKLLVSHLPREEPYRPATGD</sequence>
<keyword evidence="1" id="KW-0472">Membrane</keyword>
<organism evidence="2 3">
    <name type="scientific">Lamprobacter modestohalophilus</name>
    <dbReference type="NCBI Taxonomy" id="1064514"/>
    <lineage>
        <taxon>Bacteria</taxon>
        <taxon>Pseudomonadati</taxon>
        <taxon>Pseudomonadota</taxon>
        <taxon>Gammaproteobacteria</taxon>
        <taxon>Chromatiales</taxon>
        <taxon>Chromatiaceae</taxon>
        <taxon>Lamprobacter</taxon>
    </lineage>
</organism>
<feature type="transmembrane region" description="Helical" evidence="1">
    <location>
        <begin position="30"/>
        <end position="50"/>
    </location>
</feature>
<keyword evidence="1" id="KW-0812">Transmembrane</keyword>
<name>A0A9X0WAT4_9GAMM</name>
<keyword evidence="1" id="KW-1133">Transmembrane helix</keyword>
<gene>
    <name evidence="2" type="ORF">CKO42_17645</name>
</gene>
<feature type="transmembrane region" description="Helical" evidence="1">
    <location>
        <begin position="96"/>
        <end position="114"/>
    </location>
</feature>
<comment type="caution">
    <text evidence="2">The sequence shown here is derived from an EMBL/GenBank/DDBJ whole genome shotgun (WGS) entry which is preliminary data.</text>
</comment>
<evidence type="ECO:0000313" key="3">
    <source>
        <dbReference type="Proteomes" id="UP001138768"/>
    </source>
</evidence>
<feature type="transmembrane region" description="Helical" evidence="1">
    <location>
        <begin position="120"/>
        <end position="142"/>
    </location>
</feature>
<proteinExistence type="predicted"/>
<feature type="transmembrane region" description="Helical" evidence="1">
    <location>
        <begin position="149"/>
        <end position="168"/>
    </location>
</feature>
<accession>A0A9X0WAT4</accession>
<protein>
    <submittedName>
        <fullName evidence="2">Uncharacterized protein</fullName>
    </submittedName>
</protein>
<reference evidence="2 3" key="1">
    <citation type="journal article" date="2020" name="Microorganisms">
        <title>Osmotic Adaptation and Compatible Solute Biosynthesis of Phototrophic Bacteria as Revealed from Genome Analyses.</title>
        <authorList>
            <person name="Imhoff J.F."/>
            <person name="Rahn T."/>
            <person name="Kunzel S."/>
            <person name="Keller A."/>
            <person name="Neulinger S.C."/>
        </authorList>
    </citation>
    <scope>NUCLEOTIDE SEQUENCE [LARGE SCALE GENOMIC DNA]</scope>
    <source>
        <strain evidence="2 3">DSM 25653</strain>
    </source>
</reference>
<evidence type="ECO:0000313" key="2">
    <source>
        <dbReference type="EMBL" id="MBK1620232.1"/>
    </source>
</evidence>
<keyword evidence="3" id="KW-1185">Reference proteome</keyword>
<dbReference type="Proteomes" id="UP001138768">
    <property type="component" value="Unassembled WGS sequence"/>
</dbReference>
<evidence type="ECO:0000256" key="1">
    <source>
        <dbReference type="SAM" id="Phobius"/>
    </source>
</evidence>